<name>A0AB33K773_9ACTN</name>
<organism evidence="1">
    <name type="scientific">Kitasatospora sp. CMC57</name>
    <dbReference type="NCBI Taxonomy" id="3231513"/>
    <lineage>
        <taxon>Bacteria</taxon>
        <taxon>Bacillati</taxon>
        <taxon>Actinomycetota</taxon>
        <taxon>Actinomycetes</taxon>
        <taxon>Kitasatosporales</taxon>
        <taxon>Streptomycetaceae</taxon>
        <taxon>Kitasatospora</taxon>
    </lineage>
</organism>
<dbReference type="EMBL" id="AP035882">
    <property type="protein sequence ID" value="BFP50045.1"/>
    <property type="molecule type" value="Genomic_DNA"/>
</dbReference>
<accession>A0AB33K773</accession>
<dbReference type="KEGG" id="kic:KCMC57_64130"/>
<geneLocation type="plasmid" evidence="1">
    <name>pCMC57_01</name>
</geneLocation>
<reference evidence="1" key="1">
    <citation type="submission" date="2024-07" db="EMBL/GenBank/DDBJ databases">
        <title>Complete genome sequences of cellulolytic bacteria, Kitasatospora sp. CMC57 and Streptomyces sp. CMC78, isolated from Japanese agricultural soil.</title>
        <authorList>
            <person name="Hashimoto T."/>
            <person name="Ito M."/>
            <person name="Iwamoto M."/>
            <person name="Fukahori D."/>
            <person name="Shoda T."/>
            <person name="Sakoda M."/>
            <person name="Morohoshi T."/>
            <person name="Mitsuboshi M."/>
            <person name="Nishizawa T."/>
        </authorList>
    </citation>
    <scope>NUCLEOTIDE SEQUENCE</scope>
    <source>
        <strain evidence="1">CMC57</strain>
        <plasmid evidence="1">pCMC57_01</plasmid>
    </source>
</reference>
<keyword evidence="1" id="KW-0614">Plasmid</keyword>
<sequence length="202" mass="22509">MKLIIEDPTPEFHEQLLSLLADHAAYVEIQTDATWTPDRASLYWNSLPPRAQRILREAVLHNGFVSADLLREDGKSLRGHSGPLNSALERGFRKGWWPDGMRSPIQPQGPGFGQVVGYRIPDDLIEVFEEAIVDTTHQSALAEVIDSEGGTWDPARAIQALRREGHIVDAKRARAVLRRIAATGLIVKTDGTAAIYRRTNEQ</sequence>
<dbReference type="RefSeq" id="WP_407992435.1">
    <property type="nucleotide sequence ID" value="NZ_AP035882.1"/>
</dbReference>
<protein>
    <submittedName>
        <fullName evidence="1">Uncharacterized protein</fullName>
    </submittedName>
</protein>
<proteinExistence type="predicted"/>
<dbReference type="AlphaFoldDB" id="A0AB33K773"/>
<gene>
    <name evidence="1" type="ORF">KCMC57_64130</name>
</gene>
<evidence type="ECO:0000313" key="1">
    <source>
        <dbReference type="EMBL" id="BFP50045.1"/>
    </source>
</evidence>